<evidence type="ECO:0000259" key="11">
    <source>
        <dbReference type="PROSITE" id="PS51192"/>
    </source>
</evidence>
<protein>
    <submittedName>
        <fullName evidence="13">CRISPR-associated helicase Cas3</fullName>
    </submittedName>
</protein>
<dbReference type="CDD" id="cd09641">
    <property type="entry name" value="Cas3''_I"/>
    <property type="match status" value="1"/>
</dbReference>
<evidence type="ECO:0000256" key="2">
    <source>
        <dbReference type="ARBA" id="ARBA00009046"/>
    </source>
</evidence>
<dbReference type="RefSeq" id="WP_369600852.1">
    <property type="nucleotide sequence ID" value="NZ_CP154858.1"/>
</dbReference>
<organism evidence="13">
    <name type="scientific">Thermohahella caldifontis</name>
    <dbReference type="NCBI Taxonomy" id="3142973"/>
    <lineage>
        <taxon>Bacteria</taxon>
        <taxon>Pseudomonadati</taxon>
        <taxon>Pseudomonadota</taxon>
        <taxon>Gammaproteobacteria</taxon>
        <taxon>Oceanospirillales</taxon>
        <taxon>Hahellaceae</taxon>
        <taxon>Thermohahella</taxon>
    </lineage>
</organism>
<comment type="similarity">
    <text evidence="2">In the central section; belongs to the CRISPR-associated helicase Cas3 family.</text>
</comment>
<dbReference type="InterPro" id="IPR054712">
    <property type="entry name" value="Cas3-like_dom"/>
</dbReference>
<dbReference type="PROSITE" id="PS51643">
    <property type="entry name" value="HD_CAS3"/>
    <property type="match status" value="1"/>
</dbReference>
<evidence type="ECO:0000256" key="3">
    <source>
        <dbReference type="ARBA" id="ARBA00022722"/>
    </source>
</evidence>
<dbReference type="InterPro" id="IPR050547">
    <property type="entry name" value="DEAD_box_RNA_helicases"/>
</dbReference>
<proteinExistence type="inferred from homology"/>
<dbReference type="GO" id="GO:0004518">
    <property type="term" value="F:nuclease activity"/>
    <property type="evidence" value="ECO:0007669"/>
    <property type="project" value="UniProtKB-KW"/>
</dbReference>
<sequence>MVEVPAYFKYWGKCSKDESRQFHLLAFHSLDVAAVGWLLLDPAKPLCRRLASQLGVEPEWLRHWFAFLLMFHDLGKFARGFQNLVPEKTGSLVPADQRFCYDIRHDSLGLLLWRKKLSKNLGSRIPDLWLEVVTGHHGEPPLRERRGFDAHFHPEDVDAAEAYVKELLDWWRPDLAPLEGVDEKVLRRVSWQLAGLSVLSDWLGSNQDIFTYRSDVMLLPEYWREVACPTAPRAINLSRWGTVRVSEYQGITQQFPFIETPTPLQRMAHEIPIGEGAQLFILEDVTGAGKTEASMVLVHRLMAAGLGKGLYVGLPTMATANAMYDRLRQSYRALYTPDQTPSLILAHGAAMLDDRFTESVIMNPVRPEADYKEHEQSAGAWCSYWLADNRKKALLADVGVGTVDQALLGVLPARHQSLRLLGLSDKVLLVDEVHSYDPYMRRLLASLLEAHARQGGSAILLSATLPQQFRSELLAGFCKGLGRETPEIQHTGYPLLTHMGKGGLREVELETRPELKRRIQVRRLDSEQCAFELIRESVKAGMAVCWVRNTVNDALTSYRQLIQEGICGTERTTLFHSRFAMVDRQRIEADVIRRFGKAAGAAERPGQVLIATQVVEQSLDLDFDLMITDLAPIDLIVQRAGRLHRHVRDARGNPSPTGQDERPEPTLYVLSPDPATVDSPDWLKILLPGTQAVYQHVGQLWLTAHVLFSKSYYRMPDDARKLIEGVYSDSAQTLIPEDLLELVWRAEGTDRSRQSMAEFNCLRLDMGYTRKAGCWDDEIRIPTRLEESPSVTVALARYENDELVPYANVKRHAWSLSQLSLPERQWKQVAGSIPDTLNHKIEKLKAEQPALRWCEIMPLTTELKSLYSNAGGWNPGGWTHEPD</sequence>
<dbReference type="GO" id="GO:0046872">
    <property type="term" value="F:metal ion binding"/>
    <property type="evidence" value="ECO:0007669"/>
    <property type="project" value="UniProtKB-KW"/>
</dbReference>
<evidence type="ECO:0000256" key="5">
    <source>
        <dbReference type="ARBA" id="ARBA00022741"/>
    </source>
</evidence>
<dbReference type="KEGG" id="tcd:AAIA72_13600"/>
<comment type="similarity">
    <text evidence="1">In the N-terminal section; belongs to the CRISPR-associated nuclease Cas3-HD family.</text>
</comment>
<evidence type="ECO:0000256" key="4">
    <source>
        <dbReference type="ARBA" id="ARBA00022723"/>
    </source>
</evidence>
<dbReference type="NCBIfam" id="TIGR01587">
    <property type="entry name" value="cas3_core"/>
    <property type="match status" value="1"/>
</dbReference>
<keyword evidence="7" id="KW-0347">Helicase</keyword>
<name>A0AB39UU59_9GAMM</name>
<dbReference type="SMART" id="SM00487">
    <property type="entry name" value="DEXDc"/>
    <property type="match status" value="1"/>
</dbReference>
<dbReference type="Gene3D" id="3.40.50.300">
    <property type="entry name" value="P-loop containing nucleotide triphosphate hydrolases"/>
    <property type="match status" value="2"/>
</dbReference>
<dbReference type="GO" id="GO:0003723">
    <property type="term" value="F:RNA binding"/>
    <property type="evidence" value="ECO:0007669"/>
    <property type="project" value="TreeGrafter"/>
</dbReference>
<dbReference type="Gene3D" id="1.10.3210.30">
    <property type="match status" value="1"/>
</dbReference>
<keyword evidence="6" id="KW-0378">Hydrolase</keyword>
<dbReference type="InterPro" id="IPR014001">
    <property type="entry name" value="Helicase_ATP-bd"/>
</dbReference>
<dbReference type="InterPro" id="IPR006483">
    <property type="entry name" value="CRISPR-assoc_Cas3_HD"/>
</dbReference>
<evidence type="ECO:0000256" key="7">
    <source>
        <dbReference type="ARBA" id="ARBA00022806"/>
    </source>
</evidence>
<dbReference type="NCBIfam" id="TIGR01596">
    <property type="entry name" value="cas3_HD"/>
    <property type="match status" value="1"/>
</dbReference>
<dbReference type="EMBL" id="CP154858">
    <property type="protein sequence ID" value="XDT71828.1"/>
    <property type="molecule type" value="Genomic_DNA"/>
</dbReference>
<dbReference type="PANTHER" id="PTHR47963">
    <property type="entry name" value="DEAD-BOX ATP-DEPENDENT RNA HELICASE 47, MITOCHONDRIAL"/>
    <property type="match status" value="1"/>
</dbReference>
<evidence type="ECO:0000256" key="9">
    <source>
        <dbReference type="ARBA" id="ARBA00023118"/>
    </source>
</evidence>
<keyword evidence="3" id="KW-0540">Nuclease</keyword>
<keyword evidence="8" id="KW-0067">ATP-binding</keyword>
<dbReference type="AlphaFoldDB" id="A0AB39UU59"/>
<gene>
    <name evidence="13" type="primary">cas3</name>
    <name evidence="13" type="ORF">AAIA72_13600</name>
</gene>
<evidence type="ECO:0000259" key="12">
    <source>
        <dbReference type="PROSITE" id="PS51643"/>
    </source>
</evidence>
<dbReference type="GO" id="GO:0005524">
    <property type="term" value="F:ATP binding"/>
    <property type="evidence" value="ECO:0007669"/>
    <property type="project" value="UniProtKB-KW"/>
</dbReference>
<dbReference type="GO" id="GO:0016787">
    <property type="term" value="F:hydrolase activity"/>
    <property type="evidence" value="ECO:0007669"/>
    <property type="project" value="UniProtKB-KW"/>
</dbReference>
<feature type="region of interest" description="Disordered" evidence="10">
    <location>
        <begin position="647"/>
        <end position="666"/>
    </location>
</feature>
<dbReference type="Pfam" id="PF18019">
    <property type="entry name" value="Cas3_HD"/>
    <property type="match status" value="1"/>
</dbReference>
<keyword evidence="5" id="KW-0547">Nucleotide-binding</keyword>
<dbReference type="GO" id="GO:0051607">
    <property type="term" value="P:defense response to virus"/>
    <property type="evidence" value="ECO:0007669"/>
    <property type="project" value="UniProtKB-KW"/>
</dbReference>
<feature type="domain" description="Helicase ATP-binding" evidence="11">
    <location>
        <begin position="271"/>
        <end position="483"/>
    </location>
</feature>
<evidence type="ECO:0000256" key="1">
    <source>
        <dbReference type="ARBA" id="ARBA00006847"/>
    </source>
</evidence>
<dbReference type="PANTHER" id="PTHR47963:SF9">
    <property type="entry name" value="CRISPR-ASSOCIATED ENDONUCLEASE_HELICASE CAS3"/>
    <property type="match status" value="1"/>
</dbReference>
<dbReference type="GO" id="GO:0003724">
    <property type="term" value="F:RNA helicase activity"/>
    <property type="evidence" value="ECO:0007669"/>
    <property type="project" value="TreeGrafter"/>
</dbReference>
<evidence type="ECO:0000256" key="6">
    <source>
        <dbReference type="ARBA" id="ARBA00022801"/>
    </source>
</evidence>
<dbReference type="SUPFAM" id="SSF52540">
    <property type="entry name" value="P-loop containing nucleoside triphosphate hydrolases"/>
    <property type="match status" value="1"/>
</dbReference>
<accession>A0AB39UU59</accession>
<feature type="domain" description="HD Cas3-type" evidence="12">
    <location>
        <begin position="18"/>
        <end position="203"/>
    </location>
</feature>
<reference evidence="13" key="1">
    <citation type="submission" date="2024-05" db="EMBL/GenBank/DDBJ databases">
        <title>Genome sequencing of novel strain.</title>
        <authorList>
            <person name="Ganbat D."/>
            <person name="Ganbat S."/>
            <person name="Lee S.-J."/>
        </authorList>
    </citation>
    <scope>NUCLEOTIDE SEQUENCE</scope>
    <source>
        <strain evidence="13">SMD15-11</strain>
    </source>
</reference>
<dbReference type="Pfam" id="PF22590">
    <property type="entry name" value="Cas3-like_C_2"/>
    <property type="match status" value="1"/>
</dbReference>
<dbReference type="InterPro" id="IPR006474">
    <property type="entry name" value="Helicase_Cas3_CRISPR-ass_core"/>
</dbReference>
<dbReference type="InterPro" id="IPR027417">
    <property type="entry name" value="P-loop_NTPase"/>
</dbReference>
<keyword evidence="9" id="KW-0051">Antiviral defense</keyword>
<dbReference type="InterPro" id="IPR038257">
    <property type="entry name" value="CRISPR-assoc_Cas3_HD_sf"/>
</dbReference>
<evidence type="ECO:0000313" key="13">
    <source>
        <dbReference type="EMBL" id="XDT71828.1"/>
    </source>
</evidence>
<evidence type="ECO:0000256" key="10">
    <source>
        <dbReference type="SAM" id="MobiDB-lite"/>
    </source>
</evidence>
<dbReference type="PROSITE" id="PS51192">
    <property type="entry name" value="HELICASE_ATP_BIND_1"/>
    <property type="match status" value="1"/>
</dbReference>
<evidence type="ECO:0000256" key="8">
    <source>
        <dbReference type="ARBA" id="ARBA00022840"/>
    </source>
</evidence>
<keyword evidence="4" id="KW-0479">Metal-binding</keyword>